<name>A0A803PQ68_CANSA</name>
<dbReference type="EMBL" id="UZAU01000418">
    <property type="status" value="NOT_ANNOTATED_CDS"/>
    <property type="molecule type" value="Genomic_DNA"/>
</dbReference>
<evidence type="ECO:0000313" key="2">
    <source>
        <dbReference type="Proteomes" id="UP000596661"/>
    </source>
</evidence>
<dbReference type="InterPro" id="IPR036691">
    <property type="entry name" value="Endo/exonu/phosph_ase_sf"/>
</dbReference>
<reference evidence="1" key="2">
    <citation type="submission" date="2021-03" db="UniProtKB">
        <authorList>
            <consortium name="EnsemblPlants"/>
        </authorList>
    </citation>
    <scope>IDENTIFICATION</scope>
</reference>
<dbReference type="Proteomes" id="UP000596661">
    <property type="component" value="Chromosome 5"/>
</dbReference>
<dbReference type="SUPFAM" id="SSF56219">
    <property type="entry name" value="DNase I-like"/>
    <property type="match status" value="1"/>
</dbReference>
<dbReference type="Gramene" id="evm.model.05.373">
    <property type="protein sequence ID" value="cds.evm.model.05.373"/>
    <property type="gene ID" value="evm.TU.05.373"/>
</dbReference>
<dbReference type="PANTHER" id="PTHR33710">
    <property type="entry name" value="BNAC02G09200D PROTEIN"/>
    <property type="match status" value="1"/>
</dbReference>
<keyword evidence="2" id="KW-1185">Reference proteome</keyword>
<dbReference type="Gene3D" id="3.60.10.10">
    <property type="entry name" value="Endonuclease/exonuclease/phosphatase"/>
    <property type="match status" value="1"/>
</dbReference>
<evidence type="ECO:0000313" key="1">
    <source>
        <dbReference type="EnsemblPlants" id="cds.evm.model.05.373"/>
    </source>
</evidence>
<reference evidence="1" key="1">
    <citation type="submission" date="2018-11" db="EMBL/GenBank/DDBJ databases">
        <authorList>
            <person name="Grassa J C."/>
        </authorList>
    </citation>
    <scope>NUCLEOTIDE SEQUENCE [LARGE SCALE GENOMIC DNA]</scope>
</reference>
<dbReference type="AlphaFoldDB" id="A0A803PQ68"/>
<accession>A0A803PQ68</accession>
<proteinExistence type="predicted"/>
<sequence>MAQRRKNGGYLEPEYLSALMSTQVHKPIDSSSSVPLNDPWVVLGDFNDVLEQEERVGSRVQSLNSHAFKDCISYCLLEDIKSSGKFFTWCNNQQGGDRIYSKLDRVMANAKWMDLWLGVKPAFF</sequence>
<protein>
    <submittedName>
        <fullName evidence="1">Uncharacterized protein</fullName>
    </submittedName>
</protein>
<dbReference type="EnsemblPlants" id="evm.model.05.373">
    <property type="protein sequence ID" value="cds.evm.model.05.373"/>
    <property type="gene ID" value="evm.TU.05.373"/>
</dbReference>
<organism evidence="1 2">
    <name type="scientific">Cannabis sativa</name>
    <name type="common">Hemp</name>
    <name type="synonym">Marijuana</name>
    <dbReference type="NCBI Taxonomy" id="3483"/>
    <lineage>
        <taxon>Eukaryota</taxon>
        <taxon>Viridiplantae</taxon>
        <taxon>Streptophyta</taxon>
        <taxon>Embryophyta</taxon>
        <taxon>Tracheophyta</taxon>
        <taxon>Spermatophyta</taxon>
        <taxon>Magnoliopsida</taxon>
        <taxon>eudicotyledons</taxon>
        <taxon>Gunneridae</taxon>
        <taxon>Pentapetalae</taxon>
        <taxon>rosids</taxon>
        <taxon>fabids</taxon>
        <taxon>Rosales</taxon>
        <taxon>Cannabaceae</taxon>
        <taxon>Cannabis</taxon>
    </lineage>
</organism>
<dbReference type="PANTHER" id="PTHR33710:SF81">
    <property type="entry name" value="ENDONUCLEASE_EXONUCLEASE_PHOSPHATASE DOMAIN-CONTAINING PROTEIN"/>
    <property type="match status" value="1"/>
</dbReference>